<organism evidence="1 2">
    <name type="scientific">Clydaea vesicula</name>
    <dbReference type="NCBI Taxonomy" id="447962"/>
    <lineage>
        <taxon>Eukaryota</taxon>
        <taxon>Fungi</taxon>
        <taxon>Fungi incertae sedis</taxon>
        <taxon>Chytridiomycota</taxon>
        <taxon>Chytridiomycota incertae sedis</taxon>
        <taxon>Chytridiomycetes</taxon>
        <taxon>Lobulomycetales</taxon>
        <taxon>Lobulomycetaceae</taxon>
        <taxon>Clydaea</taxon>
    </lineage>
</organism>
<comment type="caution">
    <text evidence="1">The sequence shown here is derived from an EMBL/GenBank/DDBJ whole genome shotgun (WGS) entry which is preliminary data.</text>
</comment>
<evidence type="ECO:0000313" key="1">
    <source>
        <dbReference type="EMBL" id="KAJ3227119.1"/>
    </source>
</evidence>
<gene>
    <name evidence="1" type="ORF">HK099_003338</name>
</gene>
<accession>A0AAD5U772</accession>
<dbReference type="Gene3D" id="3.40.50.11350">
    <property type="match status" value="1"/>
</dbReference>
<dbReference type="EMBL" id="JADGJW010000022">
    <property type="protein sequence ID" value="KAJ3227119.1"/>
    <property type="molecule type" value="Genomic_DNA"/>
</dbReference>
<dbReference type="AlphaFoldDB" id="A0AAD5U772"/>
<dbReference type="Proteomes" id="UP001211065">
    <property type="component" value="Unassembled WGS sequence"/>
</dbReference>
<sequence length="423" mass="49657">MSLITNSTLVMPFLQTGGVIPWEEFNLSTRHVLNLEEYCAYNRPVEIILKPENLDMASVRCYSFNDFFDLHRLTRHFPNLKIISTLEFFNILSLKEYAETNLFSIVWFHKILNNYKVINIKDENGIFDYRIQDSSFHLNEKLKYNTVINMENLFNASNFEESNEIQSNFQKIKNLNYIHSNKIIYKFGSLFGSNRLSLNEENSRIKNSVSRNLVFYDKNLLKISDFIVQKLGGKGTFVGIHYRTNHRIFESQPFLSKIHNIIDCSQFNPVCPYHRKGKLRKIQHLNSVEKKVLSCLSKTNYFYSLNETTSKFNIIKPFVVYIATNSKASDTNDNAFHLLLKNFPGCVFTLNDFIKYFETKFNQNNFFNFNETSRLIKDNQHFSSIKEDLYPFIDQLVVSQGDYFIPTLKSTYSSYAGFLHDIL</sequence>
<name>A0AAD5U772_9FUNG</name>
<protein>
    <submittedName>
        <fullName evidence="1">Uncharacterized protein</fullName>
    </submittedName>
</protein>
<evidence type="ECO:0000313" key="2">
    <source>
        <dbReference type="Proteomes" id="UP001211065"/>
    </source>
</evidence>
<proteinExistence type="predicted"/>
<keyword evidence="2" id="KW-1185">Reference proteome</keyword>
<reference evidence="1" key="1">
    <citation type="submission" date="2020-05" db="EMBL/GenBank/DDBJ databases">
        <title>Phylogenomic resolution of chytrid fungi.</title>
        <authorList>
            <person name="Stajich J.E."/>
            <person name="Amses K."/>
            <person name="Simmons R."/>
            <person name="Seto K."/>
            <person name="Myers J."/>
            <person name="Bonds A."/>
            <person name="Quandt C.A."/>
            <person name="Barry K."/>
            <person name="Liu P."/>
            <person name="Grigoriev I."/>
            <person name="Longcore J.E."/>
            <person name="James T.Y."/>
        </authorList>
    </citation>
    <scope>NUCLEOTIDE SEQUENCE</scope>
    <source>
        <strain evidence="1">JEL0476</strain>
    </source>
</reference>